<organism evidence="1 2">
    <name type="scientific">Agrobacterium tumefaciens</name>
    <dbReference type="NCBI Taxonomy" id="358"/>
    <lineage>
        <taxon>Bacteria</taxon>
        <taxon>Pseudomonadati</taxon>
        <taxon>Pseudomonadota</taxon>
        <taxon>Alphaproteobacteria</taxon>
        <taxon>Hyphomicrobiales</taxon>
        <taxon>Rhizobiaceae</taxon>
        <taxon>Rhizobium/Agrobacterium group</taxon>
        <taxon>Agrobacterium</taxon>
        <taxon>Agrobacterium tumefaciens complex</taxon>
    </lineage>
</organism>
<dbReference type="Gene3D" id="3.10.450.50">
    <property type="match status" value="1"/>
</dbReference>
<evidence type="ECO:0000313" key="2">
    <source>
        <dbReference type="Proteomes" id="UP000298579"/>
    </source>
</evidence>
<accession>A0AAE6EI92</accession>
<name>A0AAE6EI92_AGRTU</name>
<dbReference type="InterPro" id="IPR032710">
    <property type="entry name" value="NTF2-like_dom_sf"/>
</dbReference>
<evidence type="ECO:0000313" key="1">
    <source>
        <dbReference type="EMBL" id="QCL82727.1"/>
    </source>
</evidence>
<dbReference type="EMBL" id="CP039899">
    <property type="protein sequence ID" value="QCL82727.1"/>
    <property type="molecule type" value="Genomic_DNA"/>
</dbReference>
<dbReference type="AlphaFoldDB" id="A0AAE6EI92"/>
<protein>
    <submittedName>
        <fullName evidence="1">Nuclear transport factor 2 family protein</fullName>
    </submittedName>
</protein>
<proteinExistence type="predicted"/>
<gene>
    <name evidence="1" type="ORF">CFBP5877_25650</name>
</gene>
<keyword evidence="1" id="KW-0614">Plasmid</keyword>
<sequence>MQSILSNPTDLEFVKQFTTDDFIYVSLNYEHPELKRIMPWAGTNEGTEGLVQTFIDVGRYWTTDNFEIQDSFENKNGAAIFGTFTYTSSVLGKTVTSPFSVLARGENGKLSYVQFMEDTFATVRSFRDGGEYFIKANPDGSEIAV</sequence>
<dbReference type="Proteomes" id="UP000298579">
    <property type="component" value="Plasmid pAtCFBP5877a"/>
</dbReference>
<geneLocation type="plasmid" evidence="2">
    <name>patcfbp5877a</name>
</geneLocation>
<dbReference type="SUPFAM" id="SSF54427">
    <property type="entry name" value="NTF2-like"/>
    <property type="match status" value="1"/>
</dbReference>
<reference evidence="1 2" key="1">
    <citation type="submission" date="2019-04" db="EMBL/GenBank/DDBJ databases">
        <title>Complete genome sequence of Agrobacterium tumefaciens CFBP5877.</title>
        <authorList>
            <person name="Huang Y.-Y."/>
            <person name="Chiang H.-Y."/>
            <person name="Chou L."/>
            <person name="Lai E.-M."/>
            <person name="Kuo C.-H."/>
        </authorList>
    </citation>
    <scope>NUCLEOTIDE SEQUENCE [LARGE SCALE GENOMIC DNA]</scope>
    <source>
        <strain evidence="1 2">CFBP5877</strain>
        <plasmid evidence="2">patcfbp5877a</plasmid>
    </source>
</reference>